<reference evidence="4 5" key="1">
    <citation type="submission" date="2019-03" db="EMBL/GenBank/DDBJ databases">
        <title>Seongchinamella monodicae gen. nov., sp. nov., a novel member of the Gammaproteobacteria isolated from a tidal mudflat of beach.</title>
        <authorList>
            <person name="Yang H.G."/>
            <person name="Kang J.W."/>
            <person name="Lee S.D."/>
        </authorList>
    </citation>
    <scope>NUCLEOTIDE SEQUENCE [LARGE SCALE GENOMIC DNA]</scope>
    <source>
        <strain evidence="4 5">GH4-78</strain>
    </source>
</reference>
<evidence type="ECO:0000256" key="2">
    <source>
        <dbReference type="SAM" id="SignalP"/>
    </source>
</evidence>
<keyword evidence="5" id="KW-1185">Reference proteome</keyword>
<dbReference type="AlphaFoldDB" id="A0A4R5LSP0"/>
<dbReference type="EMBL" id="SMSE01000002">
    <property type="protein sequence ID" value="TDG13890.1"/>
    <property type="molecule type" value="Genomic_DNA"/>
</dbReference>
<evidence type="ECO:0000256" key="1">
    <source>
        <dbReference type="ARBA" id="ARBA00022729"/>
    </source>
</evidence>
<evidence type="ECO:0000259" key="3">
    <source>
        <dbReference type="Pfam" id="PF12849"/>
    </source>
</evidence>
<evidence type="ECO:0000313" key="4">
    <source>
        <dbReference type="EMBL" id="TDG13890.1"/>
    </source>
</evidence>
<gene>
    <name evidence="4" type="ORF">E2F43_10345</name>
</gene>
<feature type="signal peptide" evidence="2">
    <location>
        <begin position="1"/>
        <end position="23"/>
    </location>
</feature>
<feature type="chain" id="PRO_5020332185" evidence="2">
    <location>
        <begin position="24"/>
        <end position="380"/>
    </location>
</feature>
<dbReference type="OrthoDB" id="9765713at2"/>
<dbReference type="Pfam" id="PF12849">
    <property type="entry name" value="PBP_like_2"/>
    <property type="match status" value="1"/>
</dbReference>
<dbReference type="SUPFAM" id="SSF53850">
    <property type="entry name" value="Periplasmic binding protein-like II"/>
    <property type="match status" value="1"/>
</dbReference>
<dbReference type="PANTHER" id="PTHR30570:SF1">
    <property type="entry name" value="PHOSPHATE-BINDING PROTEIN PSTS"/>
    <property type="match status" value="1"/>
</dbReference>
<organism evidence="4 5">
    <name type="scientific">Seongchinamella unica</name>
    <dbReference type="NCBI Taxonomy" id="2547392"/>
    <lineage>
        <taxon>Bacteria</taxon>
        <taxon>Pseudomonadati</taxon>
        <taxon>Pseudomonadota</taxon>
        <taxon>Gammaproteobacteria</taxon>
        <taxon>Cellvibrionales</taxon>
        <taxon>Halieaceae</taxon>
        <taxon>Seongchinamella</taxon>
    </lineage>
</organism>
<dbReference type="PANTHER" id="PTHR30570">
    <property type="entry name" value="PERIPLASMIC PHOSPHATE BINDING COMPONENT OF PHOSPHATE ABC TRANSPORTER"/>
    <property type="match status" value="1"/>
</dbReference>
<sequence length="380" mass="40217">MKKQLLGAFALAVGLSSVANVQAQGRDNVSIVGSSTVYPFATVVAERFGRSTSFKAPKIESTGSGGGLKLFCKGVGANTPDITNASRRIKKSEYDDCQNNGVTDILEVLVGYDGIAVANSRQAPQMALSLKDIYLALAKDVPGPDGKLIPNPYKTWQEINPGLPAIDIEVLGPPPTSGTRDAFAELALGGGALQIPALKALRGLGSDQAEEIKSAIAALGLPVGVYKAYAESKGKAPSGKDIFKTVAYSVREDGAYIEAGENDNLIVQKLEANPKALGIFGYSFLDENGDKVQGSLIDGVEPDFDTIADGDYPVSRPLYFYVKIAHVGRIPGIQEYAAEFASNRAMGEDGYLPEKGLIPLSDEELAQIQADVASLKRLEM</sequence>
<name>A0A4R5LSP0_9GAMM</name>
<proteinExistence type="predicted"/>
<keyword evidence="1 2" id="KW-0732">Signal</keyword>
<dbReference type="Proteomes" id="UP000295554">
    <property type="component" value="Unassembled WGS sequence"/>
</dbReference>
<evidence type="ECO:0000313" key="5">
    <source>
        <dbReference type="Proteomes" id="UP000295554"/>
    </source>
</evidence>
<dbReference type="Gene3D" id="3.40.190.10">
    <property type="entry name" value="Periplasmic binding protein-like II"/>
    <property type="match status" value="2"/>
</dbReference>
<protein>
    <submittedName>
        <fullName evidence="4">Phosphate ABC transporter substrate-binding protein</fullName>
    </submittedName>
</protein>
<accession>A0A4R5LSP0</accession>
<dbReference type="InterPro" id="IPR024370">
    <property type="entry name" value="PBP_domain"/>
</dbReference>
<comment type="caution">
    <text evidence="4">The sequence shown here is derived from an EMBL/GenBank/DDBJ whole genome shotgun (WGS) entry which is preliminary data.</text>
</comment>
<feature type="domain" description="PBP" evidence="3">
    <location>
        <begin position="22"/>
        <end position="343"/>
    </location>
</feature>
<dbReference type="RefSeq" id="WP_133212304.1">
    <property type="nucleotide sequence ID" value="NZ_SMSE01000002.1"/>
</dbReference>
<dbReference type="InterPro" id="IPR050811">
    <property type="entry name" value="Phosphate_ABC_transporter"/>
</dbReference>